<sequence>MPENERNPKETLCDVYFSALNFKDVVLVSGKIQPGPESALFDCIIGLEFAGRRSDTGKRVMGMVPFKGIATTLLTHKDYLWEVPDKWSLEDAATVPVVYITAYYSLITRGQLRAGESVLIHSGAGGVGQA</sequence>
<protein>
    <recommendedName>
        <fullName evidence="1">Enoyl reductase (ER) domain-containing protein</fullName>
    </recommendedName>
</protein>
<name>A0A7R9M3E5_9ACAR</name>
<dbReference type="PANTHER" id="PTHR43677:SF4">
    <property type="entry name" value="QUINONE OXIDOREDUCTASE-LIKE PROTEIN 2"/>
    <property type="match status" value="1"/>
</dbReference>
<dbReference type="SUPFAM" id="SSF50129">
    <property type="entry name" value="GroES-like"/>
    <property type="match status" value="1"/>
</dbReference>
<keyword evidence="3" id="KW-1185">Reference proteome</keyword>
<dbReference type="PANTHER" id="PTHR43677">
    <property type="entry name" value="SHORT-CHAIN DEHYDROGENASE/REDUCTASE"/>
    <property type="match status" value="1"/>
</dbReference>
<proteinExistence type="predicted"/>
<organism evidence="2">
    <name type="scientific">Medioppia subpectinata</name>
    <dbReference type="NCBI Taxonomy" id="1979941"/>
    <lineage>
        <taxon>Eukaryota</taxon>
        <taxon>Metazoa</taxon>
        <taxon>Ecdysozoa</taxon>
        <taxon>Arthropoda</taxon>
        <taxon>Chelicerata</taxon>
        <taxon>Arachnida</taxon>
        <taxon>Acari</taxon>
        <taxon>Acariformes</taxon>
        <taxon>Sarcoptiformes</taxon>
        <taxon>Oribatida</taxon>
        <taxon>Brachypylina</taxon>
        <taxon>Oppioidea</taxon>
        <taxon>Oppiidae</taxon>
        <taxon>Medioppia</taxon>
    </lineage>
</organism>
<dbReference type="InterPro" id="IPR051397">
    <property type="entry name" value="Zn-ADH-like_protein"/>
</dbReference>
<dbReference type="InterPro" id="IPR011032">
    <property type="entry name" value="GroES-like_sf"/>
</dbReference>
<evidence type="ECO:0000259" key="1">
    <source>
        <dbReference type="SMART" id="SM00829"/>
    </source>
</evidence>
<dbReference type="OrthoDB" id="6504497at2759"/>
<dbReference type="InterPro" id="IPR020843">
    <property type="entry name" value="ER"/>
</dbReference>
<accession>A0A7R9M3E5</accession>
<dbReference type="Proteomes" id="UP000759131">
    <property type="component" value="Unassembled WGS sequence"/>
</dbReference>
<dbReference type="AlphaFoldDB" id="A0A7R9M3E5"/>
<dbReference type="Gene3D" id="3.90.180.10">
    <property type="entry name" value="Medium-chain alcohol dehydrogenases, catalytic domain"/>
    <property type="match status" value="1"/>
</dbReference>
<reference evidence="2" key="1">
    <citation type="submission" date="2020-11" db="EMBL/GenBank/DDBJ databases">
        <authorList>
            <person name="Tran Van P."/>
        </authorList>
    </citation>
    <scope>NUCLEOTIDE SEQUENCE</scope>
</reference>
<evidence type="ECO:0000313" key="2">
    <source>
        <dbReference type="EMBL" id="CAD7651515.1"/>
    </source>
</evidence>
<gene>
    <name evidence="2" type="ORF">OSB1V03_LOCUS23401</name>
</gene>
<dbReference type="EMBL" id="CAJPIZ010058179">
    <property type="protein sequence ID" value="CAG2123456.1"/>
    <property type="molecule type" value="Genomic_DNA"/>
</dbReference>
<dbReference type="EMBL" id="OC912754">
    <property type="protein sequence ID" value="CAD7651515.1"/>
    <property type="molecule type" value="Genomic_DNA"/>
</dbReference>
<dbReference type="GO" id="GO:0016491">
    <property type="term" value="F:oxidoreductase activity"/>
    <property type="evidence" value="ECO:0007669"/>
    <property type="project" value="InterPro"/>
</dbReference>
<feature type="domain" description="Enoyl reductase (ER)" evidence="1">
    <location>
        <begin position="1"/>
        <end position="130"/>
    </location>
</feature>
<feature type="non-terminal residue" evidence="2">
    <location>
        <position position="130"/>
    </location>
</feature>
<dbReference type="SMART" id="SM00829">
    <property type="entry name" value="PKS_ER"/>
    <property type="match status" value="1"/>
</dbReference>
<dbReference type="CDD" id="cd05195">
    <property type="entry name" value="enoyl_red"/>
    <property type="match status" value="1"/>
</dbReference>
<evidence type="ECO:0000313" key="3">
    <source>
        <dbReference type="Proteomes" id="UP000759131"/>
    </source>
</evidence>